<dbReference type="RefSeq" id="WP_344078836.1">
    <property type="nucleotide sequence ID" value="NZ_BAAACA010000043.1"/>
</dbReference>
<dbReference type="SUPFAM" id="SSF47413">
    <property type="entry name" value="lambda repressor-like DNA-binding domains"/>
    <property type="match status" value="1"/>
</dbReference>
<name>A0ABN1GWA1_9ACTN</name>
<organism evidence="1 2">
    <name type="scientific">Streptomyces crystallinus</name>
    <dbReference type="NCBI Taxonomy" id="68191"/>
    <lineage>
        <taxon>Bacteria</taxon>
        <taxon>Bacillati</taxon>
        <taxon>Actinomycetota</taxon>
        <taxon>Actinomycetes</taxon>
        <taxon>Kitasatosporales</taxon>
        <taxon>Streptomycetaceae</taxon>
        <taxon>Streptomyces</taxon>
    </lineage>
</organism>
<dbReference type="Gene3D" id="1.25.40.10">
    <property type="entry name" value="Tetratricopeptide repeat domain"/>
    <property type="match status" value="1"/>
</dbReference>
<keyword evidence="2" id="KW-1185">Reference proteome</keyword>
<dbReference type="SUPFAM" id="SSF48452">
    <property type="entry name" value="TPR-like"/>
    <property type="match status" value="1"/>
</dbReference>
<gene>
    <name evidence="1" type="ORF">GCM10010394_60030</name>
</gene>
<dbReference type="CDD" id="cd00093">
    <property type="entry name" value="HTH_XRE"/>
    <property type="match status" value="1"/>
</dbReference>
<sequence length="420" mass="45303">MDRAQRDPSDVVAGLLGDERFLAACAQRDMGALFRLLNRRGISTRRIASAVDISQGRLYDYMNGKSRVEKLIIFEQIADAFHIPGRLLGLAPRSWEPTAMPAPEHPTPVSVDGDDVAAMDAFRNADRQTGGTRLYGAVVRHLTSNIAPRLVDADSNPQVFAAAAALTEMAGWMAHDSGRDDLAERHFTRALPLARTSGDHALAANIAASSSHLALQTGDPAAAAHWAGTGLDILGQGTRIPPLTARLHTMKARALAAASQAAPAVWALDQAHQILATAAEAEHPWLSPFDAAALASESALVHRDLHEYDTALEHAEQAIALRETGRARSLAFSRITLVGIHVHRHELDAALRVGHDLLTADPALGSVRVIHQLDTLKDLLVTHRGYPPVRDFLARFADVRRARMLLLADIVPPPREGTAP</sequence>
<dbReference type="InterPro" id="IPR001387">
    <property type="entry name" value="Cro/C1-type_HTH"/>
</dbReference>
<dbReference type="InterPro" id="IPR010982">
    <property type="entry name" value="Lambda_DNA-bd_dom_sf"/>
</dbReference>
<evidence type="ECO:0000313" key="2">
    <source>
        <dbReference type="Proteomes" id="UP001500668"/>
    </source>
</evidence>
<proteinExistence type="predicted"/>
<evidence type="ECO:0000313" key="1">
    <source>
        <dbReference type="EMBL" id="GAA0621374.1"/>
    </source>
</evidence>
<reference evidence="2" key="1">
    <citation type="journal article" date="2019" name="Int. J. Syst. Evol. Microbiol.">
        <title>The Global Catalogue of Microorganisms (GCM) 10K type strain sequencing project: providing services to taxonomists for standard genome sequencing and annotation.</title>
        <authorList>
            <consortium name="The Broad Institute Genomics Platform"/>
            <consortium name="The Broad Institute Genome Sequencing Center for Infectious Disease"/>
            <person name="Wu L."/>
            <person name="Ma J."/>
        </authorList>
    </citation>
    <scope>NUCLEOTIDE SEQUENCE [LARGE SCALE GENOMIC DNA]</scope>
    <source>
        <strain evidence="2">JCM 5067</strain>
    </source>
</reference>
<dbReference type="EMBL" id="BAAACA010000043">
    <property type="protein sequence ID" value="GAA0621374.1"/>
    <property type="molecule type" value="Genomic_DNA"/>
</dbReference>
<dbReference type="InterPro" id="IPR011990">
    <property type="entry name" value="TPR-like_helical_dom_sf"/>
</dbReference>
<dbReference type="Proteomes" id="UP001500668">
    <property type="component" value="Unassembled WGS sequence"/>
</dbReference>
<comment type="caution">
    <text evidence="1">The sequence shown here is derived from an EMBL/GenBank/DDBJ whole genome shotgun (WGS) entry which is preliminary data.</text>
</comment>
<protein>
    <submittedName>
        <fullName evidence="1">Uncharacterized protein</fullName>
    </submittedName>
</protein>
<accession>A0ABN1GWA1</accession>